<comment type="caution">
    <text evidence="1">The sequence shown here is derived from an EMBL/GenBank/DDBJ whole genome shotgun (WGS) entry which is preliminary data.</text>
</comment>
<protein>
    <submittedName>
        <fullName evidence="1">Uncharacterized protein</fullName>
    </submittedName>
</protein>
<keyword evidence="2" id="KW-1185">Reference proteome</keyword>
<dbReference type="EMBL" id="JAIWYP010000007">
    <property type="protein sequence ID" value="KAH3799499.1"/>
    <property type="molecule type" value="Genomic_DNA"/>
</dbReference>
<dbReference type="Proteomes" id="UP000828390">
    <property type="component" value="Unassembled WGS sequence"/>
</dbReference>
<evidence type="ECO:0000313" key="1">
    <source>
        <dbReference type="EMBL" id="KAH3799499.1"/>
    </source>
</evidence>
<reference evidence="1" key="1">
    <citation type="journal article" date="2019" name="bioRxiv">
        <title>The Genome of the Zebra Mussel, Dreissena polymorpha: A Resource for Invasive Species Research.</title>
        <authorList>
            <person name="McCartney M.A."/>
            <person name="Auch B."/>
            <person name="Kono T."/>
            <person name="Mallez S."/>
            <person name="Zhang Y."/>
            <person name="Obille A."/>
            <person name="Becker A."/>
            <person name="Abrahante J.E."/>
            <person name="Garbe J."/>
            <person name="Badalamenti J.P."/>
            <person name="Herman A."/>
            <person name="Mangelson H."/>
            <person name="Liachko I."/>
            <person name="Sullivan S."/>
            <person name="Sone E.D."/>
            <person name="Koren S."/>
            <person name="Silverstein K.A.T."/>
            <person name="Beckman K.B."/>
            <person name="Gohl D.M."/>
        </authorList>
    </citation>
    <scope>NUCLEOTIDE SEQUENCE</scope>
    <source>
        <strain evidence="1">Duluth1</strain>
        <tissue evidence="1">Whole animal</tissue>
    </source>
</reference>
<name>A0A9D4FKW2_DREPO</name>
<evidence type="ECO:0000313" key="2">
    <source>
        <dbReference type="Proteomes" id="UP000828390"/>
    </source>
</evidence>
<dbReference type="AlphaFoldDB" id="A0A9D4FKW2"/>
<organism evidence="1 2">
    <name type="scientific">Dreissena polymorpha</name>
    <name type="common">Zebra mussel</name>
    <name type="synonym">Mytilus polymorpha</name>
    <dbReference type="NCBI Taxonomy" id="45954"/>
    <lineage>
        <taxon>Eukaryota</taxon>
        <taxon>Metazoa</taxon>
        <taxon>Spiralia</taxon>
        <taxon>Lophotrochozoa</taxon>
        <taxon>Mollusca</taxon>
        <taxon>Bivalvia</taxon>
        <taxon>Autobranchia</taxon>
        <taxon>Heteroconchia</taxon>
        <taxon>Euheterodonta</taxon>
        <taxon>Imparidentia</taxon>
        <taxon>Neoheterodontei</taxon>
        <taxon>Myida</taxon>
        <taxon>Dreissenoidea</taxon>
        <taxon>Dreissenidae</taxon>
        <taxon>Dreissena</taxon>
    </lineage>
</organism>
<sequence length="145" mass="15818">MCAWNNHYCWPGTCSTTNLTKDCECAAGFVRKSTVDYSSINAGETTCQPNTLPDILTCDTVAVGPNGEKKRAMTTSNSMACQYLADMYGYYQPSTMEFKMSSEFSVNISLSKPPFIAEETFGISDTTITIKVQAVTGNCCFTPCN</sequence>
<gene>
    <name evidence="1" type="ORF">DPMN_153109</name>
</gene>
<accession>A0A9D4FKW2</accession>
<reference evidence="1" key="2">
    <citation type="submission" date="2020-11" db="EMBL/GenBank/DDBJ databases">
        <authorList>
            <person name="McCartney M.A."/>
            <person name="Auch B."/>
            <person name="Kono T."/>
            <person name="Mallez S."/>
            <person name="Becker A."/>
            <person name="Gohl D.M."/>
            <person name="Silverstein K.A.T."/>
            <person name="Koren S."/>
            <person name="Bechman K.B."/>
            <person name="Herman A."/>
            <person name="Abrahante J.E."/>
            <person name="Garbe J."/>
        </authorList>
    </citation>
    <scope>NUCLEOTIDE SEQUENCE</scope>
    <source>
        <strain evidence="1">Duluth1</strain>
        <tissue evidence="1">Whole animal</tissue>
    </source>
</reference>
<proteinExistence type="predicted"/>